<organism evidence="1 2">
    <name type="scientific">Blepharisma stoltei</name>
    <dbReference type="NCBI Taxonomy" id="1481888"/>
    <lineage>
        <taxon>Eukaryota</taxon>
        <taxon>Sar</taxon>
        <taxon>Alveolata</taxon>
        <taxon>Ciliophora</taxon>
        <taxon>Postciliodesmatophora</taxon>
        <taxon>Heterotrichea</taxon>
        <taxon>Heterotrichida</taxon>
        <taxon>Blepharismidae</taxon>
        <taxon>Blepharisma</taxon>
    </lineage>
</organism>
<evidence type="ECO:0008006" key="3">
    <source>
        <dbReference type="Google" id="ProtNLM"/>
    </source>
</evidence>
<dbReference type="Proteomes" id="UP001162131">
    <property type="component" value="Unassembled WGS sequence"/>
</dbReference>
<comment type="caution">
    <text evidence="1">The sequence shown here is derived from an EMBL/GenBank/DDBJ whole genome shotgun (WGS) entry which is preliminary data.</text>
</comment>
<accession>A0AAU9K967</accession>
<dbReference type="AlphaFoldDB" id="A0AAU9K967"/>
<sequence length="382" mass="44840">MNISCMITSIGLYLDPKDVFLSLSLVCKEWHIELSGNYIGFWLKSYLSLKTPFSLEDAKRNISKLFKQEILRFNPWISTGGMSPYEYGNSFQNMWNYNGLPYSSYYARQSPGPFKKNLNCVAYYGGGFQSHYFYDSGHYDWYCTFQQGNLPIELLDFENNNKLDMLTLAPLFPEENIIDLDEQASVPKPWDPQIDFKSGRINGKIQFPYNPCRTELAFVNKIAIARPLYFTAPIRTVVIFFSQSDSEEINLDRFDIANNLVSIEDAKLLGIVDKEVNEEKIKYLEFKKRDEEWYPAIWIQFQTWKLSHFEIDLQRIHQVERVMVKLIDADDCRDKYEAEWMDPNYDILYCLFLGTSIAKEDSEEAEDKEEIYEIDSNEFILS</sequence>
<proteinExistence type="predicted"/>
<evidence type="ECO:0000313" key="2">
    <source>
        <dbReference type="Proteomes" id="UP001162131"/>
    </source>
</evidence>
<dbReference type="CDD" id="cd09917">
    <property type="entry name" value="F-box_SF"/>
    <property type="match status" value="1"/>
</dbReference>
<keyword evidence="2" id="KW-1185">Reference proteome</keyword>
<name>A0AAU9K967_9CILI</name>
<dbReference type="EMBL" id="CAJZBQ010000064">
    <property type="protein sequence ID" value="CAG9336265.1"/>
    <property type="molecule type" value="Genomic_DNA"/>
</dbReference>
<reference evidence="1" key="1">
    <citation type="submission" date="2021-09" db="EMBL/GenBank/DDBJ databases">
        <authorList>
            <consortium name="AG Swart"/>
            <person name="Singh M."/>
            <person name="Singh A."/>
            <person name="Seah K."/>
            <person name="Emmerich C."/>
        </authorList>
    </citation>
    <scope>NUCLEOTIDE SEQUENCE</scope>
    <source>
        <strain evidence="1">ATCC30299</strain>
    </source>
</reference>
<evidence type="ECO:0000313" key="1">
    <source>
        <dbReference type="EMBL" id="CAG9336265.1"/>
    </source>
</evidence>
<protein>
    <recommendedName>
        <fullName evidence="3">F-box domain-containing protein</fullName>
    </recommendedName>
</protein>
<gene>
    <name evidence="1" type="ORF">BSTOLATCC_MIC66145</name>
</gene>